<dbReference type="InterPro" id="IPR005122">
    <property type="entry name" value="Uracil-DNA_glycosylase-like"/>
</dbReference>
<dbReference type="CDD" id="cd10033">
    <property type="entry name" value="UDG_like"/>
    <property type="match status" value="1"/>
</dbReference>
<dbReference type="AlphaFoldDB" id="A0A455T8M5"/>
<dbReference type="GO" id="GO:0046872">
    <property type="term" value="F:metal ion binding"/>
    <property type="evidence" value="ECO:0007669"/>
    <property type="project" value="UniProtKB-KW"/>
</dbReference>
<gene>
    <name evidence="9" type="ORF">KTA_40210</name>
</gene>
<keyword evidence="2" id="KW-0479">Metal-binding</keyword>
<organism evidence="9">
    <name type="scientific">Thermogemmatispora argillosa</name>
    <dbReference type="NCBI Taxonomy" id="2045280"/>
    <lineage>
        <taxon>Bacteria</taxon>
        <taxon>Bacillati</taxon>
        <taxon>Chloroflexota</taxon>
        <taxon>Ktedonobacteria</taxon>
        <taxon>Thermogemmatisporales</taxon>
        <taxon>Thermogemmatisporaceae</taxon>
        <taxon>Thermogemmatispora</taxon>
    </lineage>
</organism>
<sequence length="229" mass="25924">MCSESHAFPLQEELQERREQQQAHLQQLEELRRLQTALRACRRCQERGYLAQALPVVNPVLHEGLIGGMMVIGQAPGLRSHQRGIPFGGPGGRVLQAWLERAGFPPGYLHQQVYLSSLTRCYPGPAPRGQGDRRPSPQELALCRPFLEAELRLLRPRVVLLVGGMAIAAFWGKARLEEVIGTARVEDERRWLPLPHPSGVSRWLNTPQHREQLQRALALLADWRRELGL</sequence>
<dbReference type="PANTHER" id="PTHR33693:SF1">
    <property type="entry name" value="TYPE-4 URACIL-DNA GLYCOSYLASE"/>
    <property type="match status" value="1"/>
</dbReference>
<proteinExistence type="predicted"/>
<dbReference type="Pfam" id="PF03167">
    <property type="entry name" value="UDG"/>
    <property type="match status" value="1"/>
</dbReference>
<keyword evidence="7" id="KW-0234">DNA repair</keyword>
<evidence type="ECO:0000256" key="7">
    <source>
        <dbReference type="ARBA" id="ARBA00023204"/>
    </source>
</evidence>
<dbReference type="GO" id="GO:0097506">
    <property type="term" value="F:deaminated base DNA N-glycosylase activity"/>
    <property type="evidence" value="ECO:0007669"/>
    <property type="project" value="UniProtKB-ARBA"/>
</dbReference>
<keyword evidence="3" id="KW-0227">DNA damage</keyword>
<evidence type="ECO:0000256" key="3">
    <source>
        <dbReference type="ARBA" id="ARBA00022763"/>
    </source>
</evidence>
<keyword evidence="4" id="KW-0378">Hydrolase</keyword>
<dbReference type="SUPFAM" id="SSF52141">
    <property type="entry name" value="Uracil-DNA glycosylase-like"/>
    <property type="match status" value="1"/>
</dbReference>
<dbReference type="PANTHER" id="PTHR33693">
    <property type="entry name" value="TYPE-5 URACIL-DNA GLYCOSYLASE"/>
    <property type="match status" value="1"/>
</dbReference>
<evidence type="ECO:0000259" key="8">
    <source>
        <dbReference type="SMART" id="SM00986"/>
    </source>
</evidence>
<reference evidence="9" key="1">
    <citation type="submission" date="2018-12" db="EMBL/GenBank/DDBJ databases">
        <title>Novel natural products biosynthetic potential of the class Ktedonobacteria.</title>
        <authorList>
            <person name="Zheng Y."/>
            <person name="Saitou A."/>
            <person name="Wang C.M."/>
            <person name="Toyoda A."/>
            <person name="Minakuchi Y."/>
            <person name="Sekiguchi Y."/>
            <person name="Ueda K."/>
            <person name="Takano H."/>
            <person name="Sakai Y."/>
            <person name="Yokota A."/>
            <person name="Yabe S."/>
        </authorList>
    </citation>
    <scope>NUCLEOTIDE SEQUENCE</scope>
    <source>
        <strain evidence="9">A3-2</strain>
    </source>
</reference>
<dbReference type="SMART" id="SM00986">
    <property type="entry name" value="UDG"/>
    <property type="match status" value="1"/>
</dbReference>
<name>A0A455T8M5_9CHLR</name>
<dbReference type="EMBL" id="AP019377">
    <property type="protein sequence ID" value="BBH95822.1"/>
    <property type="molecule type" value="Genomic_DNA"/>
</dbReference>
<evidence type="ECO:0000256" key="1">
    <source>
        <dbReference type="ARBA" id="ARBA00022485"/>
    </source>
</evidence>
<keyword evidence="6" id="KW-0411">Iron-sulfur</keyword>
<dbReference type="InterPro" id="IPR051536">
    <property type="entry name" value="UDG_Type-4/5"/>
</dbReference>
<dbReference type="GO" id="GO:0051539">
    <property type="term" value="F:4 iron, 4 sulfur cluster binding"/>
    <property type="evidence" value="ECO:0007669"/>
    <property type="project" value="UniProtKB-KW"/>
</dbReference>
<evidence type="ECO:0000256" key="5">
    <source>
        <dbReference type="ARBA" id="ARBA00023004"/>
    </source>
</evidence>
<feature type="domain" description="Uracil-DNA glycosylase-like" evidence="8">
    <location>
        <begin position="61"/>
        <end position="217"/>
    </location>
</feature>
<keyword evidence="5" id="KW-0408">Iron</keyword>
<accession>A0A455T8M5</accession>
<dbReference type="Gene3D" id="3.40.470.10">
    <property type="entry name" value="Uracil-DNA glycosylase-like domain"/>
    <property type="match status" value="1"/>
</dbReference>
<protein>
    <submittedName>
        <fullName evidence="9">Uracil-DNA glycosylase</fullName>
    </submittedName>
</protein>
<dbReference type="GO" id="GO:0006281">
    <property type="term" value="P:DNA repair"/>
    <property type="evidence" value="ECO:0007669"/>
    <property type="project" value="UniProtKB-KW"/>
</dbReference>
<evidence type="ECO:0000256" key="4">
    <source>
        <dbReference type="ARBA" id="ARBA00022801"/>
    </source>
</evidence>
<keyword evidence="1" id="KW-0004">4Fe-4S</keyword>
<evidence type="ECO:0000256" key="2">
    <source>
        <dbReference type="ARBA" id="ARBA00022723"/>
    </source>
</evidence>
<evidence type="ECO:0000256" key="6">
    <source>
        <dbReference type="ARBA" id="ARBA00023014"/>
    </source>
</evidence>
<evidence type="ECO:0000313" key="9">
    <source>
        <dbReference type="EMBL" id="BBH95822.1"/>
    </source>
</evidence>
<dbReference type="InterPro" id="IPR036895">
    <property type="entry name" value="Uracil-DNA_glycosylase-like_sf"/>
</dbReference>
<dbReference type="SMART" id="SM00987">
    <property type="entry name" value="UreE_C"/>
    <property type="match status" value="1"/>
</dbReference>